<dbReference type="FunFam" id="3.90.199.10:FF:000001">
    <property type="entry name" value="DNA gyrase subunit A"/>
    <property type="match status" value="1"/>
</dbReference>
<evidence type="ECO:0000256" key="7">
    <source>
        <dbReference type="SAM" id="Coils"/>
    </source>
</evidence>
<dbReference type="GO" id="GO:0005524">
    <property type="term" value="F:ATP binding"/>
    <property type="evidence" value="ECO:0007669"/>
    <property type="project" value="InterPro"/>
</dbReference>
<proteinExistence type="inferred from homology"/>
<dbReference type="GO" id="GO:0009330">
    <property type="term" value="C:DNA topoisomerase type II (double strand cut, ATP-hydrolyzing) complex"/>
    <property type="evidence" value="ECO:0007669"/>
    <property type="project" value="TreeGrafter"/>
</dbReference>
<dbReference type="SUPFAM" id="SSF56719">
    <property type="entry name" value="Type II DNA topoisomerase"/>
    <property type="match status" value="1"/>
</dbReference>
<dbReference type="FunFam" id="3.30.1360.40:FF:000002">
    <property type="entry name" value="DNA gyrase subunit A"/>
    <property type="match status" value="1"/>
</dbReference>
<dbReference type="NCBIfam" id="NF004044">
    <property type="entry name" value="PRK05561.1"/>
    <property type="match status" value="1"/>
</dbReference>
<name>A0A381YCF0_9ZZZZ</name>
<dbReference type="PROSITE" id="PS52040">
    <property type="entry name" value="TOPO_IIA"/>
    <property type="match status" value="1"/>
</dbReference>
<dbReference type="Pfam" id="PF00521">
    <property type="entry name" value="DNA_topoisoIV"/>
    <property type="match status" value="1"/>
</dbReference>
<evidence type="ECO:0000313" key="9">
    <source>
        <dbReference type="EMBL" id="SVA74117.1"/>
    </source>
</evidence>
<accession>A0A381YCF0</accession>
<comment type="catalytic activity">
    <reaction evidence="1">
        <text>ATP-dependent breakage, passage and rejoining of double-stranded DNA.</text>
        <dbReference type="EC" id="5.6.2.2"/>
    </reaction>
</comment>
<dbReference type="SUPFAM" id="SSF101904">
    <property type="entry name" value="GyrA/ParC C-terminal domain-like"/>
    <property type="match status" value="1"/>
</dbReference>
<evidence type="ECO:0000256" key="4">
    <source>
        <dbReference type="ARBA" id="ARBA00023029"/>
    </source>
</evidence>
<evidence type="ECO:0000256" key="5">
    <source>
        <dbReference type="ARBA" id="ARBA00023125"/>
    </source>
</evidence>
<dbReference type="InterPro" id="IPR013757">
    <property type="entry name" value="Topo_IIA_A_a_sf"/>
</dbReference>
<dbReference type="InterPro" id="IPR013760">
    <property type="entry name" value="Topo_IIA-like_dom_sf"/>
</dbReference>
<dbReference type="Pfam" id="PF03989">
    <property type="entry name" value="DNA_gyraseA_C"/>
    <property type="match status" value="3"/>
</dbReference>
<feature type="domain" description="Topo IIA-type catalytic" evidence="8">
    <location>
        <begin position="24"/>
        <end position="488"/>
    </location>
</feature>
<dbReference type="Gene3D" id="1.10.268.10">
    <property type="entry name" value="Topoisomerase, domain 3"/>
    <property type="match status" value="1"/>
</dbReference>
<comment type="similarity">
    <text evidence="2">Belongs to the type II topoisomerase GyrA/ParC subunit family.</text>
</comment>
<keyword evidence="4" id="KW-0799">Topoisomerase</keyword>
<gene>
    <name evidence="9" type="ORF">METZ01_LOCUS126971</name>
</gene>
<keyword evidence="6" id="KW-0413">Isomerase</keyword>
<dbReference type="Gene3D" id="3.90.199.10">
    <property type="entry name" value="Topoisomerase II, domain 5"/>
    <property type="match status" value="1"/>
</dbReference>
<dbReference type="AlphaFoldDB" id="A0A381YCF0"/>
<dbReference type="Gene3D" id="2.120.10.90">
    <property type="entry name" value="DNA gyrase/topoisomerase IV, subunit A, C-terminal"/>
    <property type="match status" value="1"/>
</dbReference>
<dbReference type="EMBL" id="UINC01017783">
    <property type="protein sequence ID" value="SVA74117.1"/>
    <property type="molecule type" value="Genomic_DNA"/>
</dbReference>
<protein>
    <recommendedName>
        <fullName evidence="3">DNA topoisomerase (ATP-hydrolyzing)</fullName>
        <ecNumber evidence="3">5.6.2.2</ecNumber>
    </recommendedName>
</protein>
<evidence type="ECO:0000256" key="6">
    <source>
        <dbReference type="ARBA" id="ARBA00023235"/>
    </source>
</evidence>
<dbReference type="InterPro" id="IPR006691">
    <property type="entry name" value="GyrA/parC_rep"/>
</dbReference>
<evidence type="ECO:0000256" key="3">
    <source>
        <dbReference type="ARBA" id="ARBA00012895"/>
    </source>
</evidence>
<dbReference type="SMART" id="SM00434">
    <property type="entry name" value="TOP4c"/>
    <property type="match status" value="1"/>
</dbReference>
<feature type="coiled-coil region" evidence="7">
    <location>
        <begin position="426"/>
        <end position="453"/>
    </location>
</feature>
<dbReference type="PANTHER" id="PTHR43493:SF5">
    <property type="entry name" value="DNA GYRASE SUBUNIT A, CHLOROPLASTIC_MITOCHONDRIAL"/>
    <property type="match status" value="1"/>
</dbReference>
<dbReference type="EC" id="5.6.2.2" evidence="3"/>
<dbReference type="PANTHER" id="PTHR43493">
    <property type="entry name" value="DNA GYRASE/TOPOISOMERASE SUBUNIT A"/>
    <property type="match status" value="1"/>
</dbReference>
<evidence type="ECO:0000256" key="1">
    <source>
        <dbReference type="ARBA" id="ARBA00000185"/>
    </source>
</evidence>
<dbReference type="GO" id="GO:0003677">
    <property type="term" value="F:DNA binding"/>
    <property type="evidence" value="ECO:0007669"/>
    <property type="project" value="UniProtKB-KW"/>
</dbReference>
<reference evidence="9" key="1">
    <citation type="submission" date="2018-05" db="EMBL/GenBank/DDBJ databases">
        <authorList>
            <person name="Lanie J.A."/>
            <person name="Ng W.-L."/>
            <person name="Kazmierczak K.M."/>
            <person name="Andrzejewski T.M."/>
            <person name="Davidsen T.M."/>
            <person name="Wayne K.J."/>
            <person name="Tettelin H."/>
            <person name="Glass J.I."/>
            <person name="Rusch D."/>
            <person name="Podicherti R."/>
            <person name="Tsui H.-C.T."/>
            <person name="Winkler M.E."/>
        </authorList>
    </citation>
    <scope>NUCLEOTIDE SEQUENCE</scope>
</reference>
<feature type="non-terminal residue" evidence="9">
    <location>
        <position position="1"/>
    </location>
</feature>
<dbReference type="InterPro" id="IPR035516">
    <property type="entry name" value="Gyrase/topoIV_suA_C"/>
</dbReference>
<evidence type="ECO:0000259" key="8">
    <source>
        <dbReference type="PROSITE" id="PS52040"/>
    </source>
</evidence>
<dbReference type="Gene3D" id="3.30.1360.40">
    <property type="match status" value="1"/>
</dbReference>
<dbReference type="NCBIfam" id="NF004043">
    <property type="entry name" value="PRK05560.1"/>
    <property type="match status" value="1"/>
</dbReference>
<dbReference type="NCBIfam" id="TIGR01063">
    <property type="entry name" value="gyrA"/>
    <property type="match status" value="1"/>
</dbReference>
<keyword evidence="7" id="KW-0175">Coiled coil</keyword>
<sequence>VSLQEEVEKSYLDYAMSVIIGRALPDIRDGLKPVHRRTLFAMQDLKNYYNQAYKKSARICGDVIGKYHPHGETNVYDTLVRMAQDFSLRNPLVDGQGNFGSLDGDPPAAMRYTEVRMTRLVHELLADIDKETVDFRDNYDGTLREPTVLPAKFPNLLVNGSSGIAVGMATNIPPHNLGEVCDAAIELIHDPDVDTSKLMAHVSGPDFPTGGIIYGANNILAAYNTGRGIIRVRARADIERRKRKGDCVVITEVPYQVNKARLIEQIANLVRSKKIEGVRDIRDESSREGVRVVIELKSGEEPDVVLNNLYKQTQMETSFGINMVAIEDGTPKVCTLKKLLEAFIRHRREVVTRRTLFDLNKAEARAHILEGLEIALDNLDAVIKLIRGSKDPATAKAQMIKRFKMSAIQAQAVLDMRLQRLTALERDKITAELKEVRALIEELEAILASDEKLSALIVDELVDIKAMYADERRTEIVAEAIDFTVEDLIAEEDMVVTCSHIGYVKRTPLSLYRQQRRGGKGRLGAVTKEGDFVEHLFTSSTHSYIMVFTEQGKAYWLKVYQVPQAGPASRGKAIANLLERLDREEKVAAILPVSEFSDKQFLVFATEQGLVKKTSLMAFSRPTIAGIIAIKVQEGDRLLSAKLTDGNQNIFLGTYLGKSIRFP</sequence>
<dbReference type="FunFam" id="1.10.268.10:FF:000001">
    <property type="entry name" value="DNA gyrase subunit A"/>
    <property type="match status" value="1"/>
</dbReference>
<keyword evidence="5" id="KW-0238">DNA-binding</keyword>
<feature type="non-terminal residue" evidence="9">
    <location>
        <position position="663"/>
    </location>
</feature>
<dbReference type="GO" id="GO:0006265">
    <property type="term" value="P:DNA topological change"/>
    <property type="evidence" value="ECO:0007669"/>
    <property type="project" value="InterPro"/>
</dbReference>
<dbReference type="InterPro" id="IPR013758">
    <property type="entry name" value="Topo_IIA_A/C_ab"/>
</dbReference>
<dbReference type="InterPro" id="IPR002205">
    <property type="entry name" value="Topo_IIA_dom_A"/>
</dbReference>
<dbReference type="GO" id="GO:0003918">
    <property type="term" value="F:DNA topoisomerase type II (double strand cut, ATP-hydrolyzing) activity"/>
    <property type="evidence" value="ECO:0007669"/>
    <property type="project" value="UniProtKB-EC"/>
</dbReference>
<evidence type="ECO:0000256" key="2">
    <source>
        <dbReference type="ARBA" id="ARBA00008263"/>
    </source>
</evidence>
<organism evidence="9">
    <name type="scientific">marine metagenome</name>
    <dbReference type="NCBI Taxonomy" id="408172"/>
    <lineage>
        <taxon>unclassified sequences</taxon>
        <taxon>metagenomes</taxon>
        <taxon>ecological metagenomes</taxon>
    </lineage>
</organism>
<dbReference type="InterPro" id="IPR050220">
    <property type="entry name" value="Type_II_DNA_Topoisomerases"/>
</dbReference>
<dbReference type="CDD" id="cd00187">
    <property type="entry name" value="TOP4c"/>
    <property type="match status" value="1"/>
</dbReference>
<dbReference type="GO" id="GO:0005737">
    <property type="term" value="C:cytoplasm"/>
    <property type="evidence" value="ECO:0007669"/>
    <property type="project" value="TreeGrafter"/>
</dbReference>